<evidence type="ECO:0000256" key="1">
    <source>
        <dbReference type="ARBA" id="ARBA00009437"/>
    </source>
</evidence>
<dbReference type="SUPFAM" id="SSF46785">
    <property type="entry name" value="Winged helix' DNA-binding domain"/>
    <property type="match status" value="1"/>
</dbReference>
<dbReference type="InterPro" id="IPR036388">
    <property type="entry name" value="WH-like_DNA-bd_sf"/>
</dbReference>
<evidence type="ECO:0000313" key="7">
    <source>
        <dbReference type="Proteomes" id="UP000265955"/>
    </source>
</evidence>
<dbReference type="PRINTS" id="PR00039">
    <property type="entry name" value="HTHLYSR"/>
</dbReference>
<proteinExistence type="inferred from homology"/>
<dbReference type="OrthoDB" id="5293066at2"/>
<gene>
    <name evidence="6" type="ORF">D3871_28310</name>
</gene>
<organism evidence="6 7">
    <name type="scientific">Noviherbaspirillum saxi</name>
    <dbReference type="NCBI Taxonomy" id="2320863"/>
    <lineage>
        <taxon>Bacteria</taxon>
        <taxon>Pseudomonadati</taxon>
        <taxon>Pseudomonadota</taxon>
        <taxon>Betaproteobacteria</taxon>
        <taxon>Burkholderiales</taxon>
        <taxon>Oxalobacteraceae</taxon>
        <taxon>Noviherbaspirillum</taxon>
    </lineage>
</organism>
<dbReference type="GO" id="GO:0000976">
    <property type="term" value="F:transcription cis-regulatory region binding"/>
    <property type="evidence" value="ECO:0007669"/>
    <property type="project" value="TreeGrafter"/>
</dbReference>
<dbReference type="AlphaFoldDB" id="A0A3A3FMD7"/>
<evidence type="ECO:0000256" key="4">
    <source>
        <dbReference type="ARBA" id="ARBA00023163"/>
    </source>
</evidence>
<dbReference type="Pfam" id="PF00126">
    <property type="entry name" value="HTH_1"/>
    <property type="match status" value="1"/>
</dbReference>
<keyword evidence="4" id="KW-0804">Transcription</keyword>
<keyword evidence="3" id="KW-0238">DNA-binding</keyword>
<reference evidence="7" key="1">
    <citation type="submission" date="2018-09" db="EMBL/GenBank/DDBJ databases">
        <authorList>
            <person name="Zhu H."/>
        </authorList>
    </citation>
    <scope>NUCLEOTIDE SEQUENCE [LARGE SCALE GENOMIC DNA]</scope>
    <source>
        <strain evidence="7">K1R23-30</strain>
    </source>
</reference>
<dbReference type="RefSeq" id="WP_119772406.1">
    <property type="nucleotide sequence ID" value="NZ_QYUO01000003.1"/>
</dbReference>
<dbReference type="EMBL" id="QYUO01000003">
    <property type="protein sequence ID" value="RJF92505.1"/>
    <property type="molecule type" value="Genomic_DNA"/>
</dbReference>
<sequence length="126" mass="14480">MDNAESLDSAKHLQRSIQQHARMIRRSHDRIGTRISLRQWRIFHAVYDSGSFAAAGKRLHLTQPTISYAIAQLQEQLGVRMFKNEGRKSILTEDGKTLLNRSRHLLKAALELERFASKLREEIGSN</sequence>
<dbReference type="Gene3D" id="1.10.10.10">
    <property type="entry name" value="Winged helix-like DNA-binding domain superfamily/Winged helix DNA-binding domain"/>
    <property type="match status" value="1"/>
</dbReference>
<keyword evidence="2" id="KW-0805">Transcription regulation</keyword>
<dbReference type="InterPro" id="IPR000847">
    <property type="entry name" value="LysR_HTH_N"/>
</dbReference>
<name>A0A3A3FMD7_9BURK</name>
<evidence type="ECO:0000256" key="3">
    <source>
        <dbReference type="ARBA" id="ARBA00023125"/>
    </source>
</evidence>
<comment type="caution">
    <text evidence="6">The sequence shown here is derived from an EMBL/GenBank/DDBJ whole genome shotgun (WGS) entry which is preliminary data.</text>
</comment>
<keyword evidence="7" id="KW-1185">Reference proteome</keyword>
<dbReference type="Proteomes" id="UP000265955">
    <property type="component" value="Unassembled WGS sequence"/>
</dbReference>
<dbReference type="PROSITE" id="PS50931">
    <property type="entry name" value="HTH_LYSR"/>
    <property type="match status" value="1"/>
</dbReference>
<dbReference type="GO" id="GO:0003700">
    <property type="term" value="F:DNA-binding transcription factor activity"/>
    <property type="evidence" value="ECO:0007669"/>
    <property type="project" value="InterPro"/>
</dbReference>
<accession>A0A3A3FMD7</accession>
<evidence type="ECO:0000259" key="5">
    <source>
        <dbReference type="PROSITE" id="PS50931"/>
    </source>
</evidence>
<comment type="similarity">
    <text evidence="1">Belongs to the LysR transcriptional regulatory family.</text>
</comment>
<dbReference type="PANTHER" id="PTHR30126">
    <property type="entry name" value="HTH-TYPE TRANSCRIPTIONAL REGULATOR"/>
    <property type="match status" value="1"/>
</dbReference>
<dbReference type="PANTHER" id="PTHR30126:SF88">
    <property type="entry name" value="TRANSCRIPTIONAL REGULATOR-RELATED"/>
    <property type="match status" value="1"/>
</dbReference>
<dbReference type="InterPro" id="IPR036390">
    <property type="entry name" value="WH_DNA-bd_sf"/>
</dbReference>
<feature type="domain" description="HTH lysR-type" evidence="5">
    <location>
        <begin position="35"/>
        <end position="92"/>
    </location>
</feature>
<dbReference type="FunFam" id="1.10.10.10:FF:000001">
    <property type="entry name" value="LysR family transcriptional regulator"/>
    <property type="match status" value="1"/>
</dbReference>
<evidence type="ECO:0000256" key="2">
    <source>
        <dbReference type="ARBA" id="ARBA00023015"/>
    </source>
</evidence>
<protein>
    <submittedName>
        <fullName evidence="6">LysR family transcriptional regulator</fullName>
    </submittedName>
</protein>
<evidence type="ECO:0000313" key="6">
    <source>
        <dbReference type="EMBL" id="RJF92505.1"/>
    </source>
</evidence>